<dbReference type="InterPro" id="IPR021765">
    <property type="entry name" value="UstYa-like"/>
</dbReference>
<comment type="similarity">
    <text evidence="1">Belongs to the ustYa family.</text>
</comment>
<evidence type="ECO:0000313" key="4">
    <source>
        <dbReference type="EMBL" id="KAL1865119.1"/>
    </source>
</evidence>
<evidence type="ECO:0000313" key="5">
    <source>
        <dbReference type="Proteomes" id="UP001583193"/>
    </source>
</evidence>
<dbReference type="PANTHER" id="PTHR33365">
    <property type="entry name" value="YALI0B05434P"/>
    <property type="match status" value="1"/>
</dbReference>
<name>A0ABR3WN92_9EURO</name>
<sequence length="337" mass="39240">MPGSDSPSPSSTSIYNPNDEAYPRKPTRNLLSCQSYIITIANILLFLISVALFIVLPHRHDSTQPNHAYRQVSTWCTYTRFSIQYIPHLQLHPANPDPPAPILDSIELPFINKTISGSLFPSTNTTDQLLRRLEPGPQTDSLWLDYEIQRPFVLTRSQVLALGKDPALTVKYPDSIFHLGDEAYMGGMDVFHLLHCFNTIRQEAFKDYYFDGEKYHMEGYSEESRPRRRHAEMFWIHLRHCTDIIVQFIMCNADATMTTMTWLETQERPWPEFSVNKKCIDFDALVKWRDENAVDIEKAGLVRRPEGAREVKVDEMYWRIMGNETYKGDNRHHPLWD</sequence>
<feature type="transmembrane region" description="Helical" evidence="3">
    <location>
        <begin position="36"/>
        <end position="56"/>
    </location>
</feature>
<dbReference type="EMBL" id="JAVDPF010000064">
    <property type="protein sequence ID" value="KAL1865119.1"/>
    <property type="molecule type" value="Genomic_DNA"/>
</dbReference>
<dbReference type="Pfam" id="PF11807">
    <property type="entry name" value="UstYa"/>
    <property type="match status" value="1"/>
</dbReference>
<keyword evidence="3" id="KW-0812">Transmembrane</keyword>
<dbReference type="PANTHER" id="PTHR33365:SF14">
    <property type="entry name" value="TAT PATHWAY SIGNAL SEQUENCE"/>
    <property type="match status" value="1"/>
</dbReference>
<proteinExistence type="inferred from homology"/>
<reference evidence="4 5" key="1">
    <citation type="journal article" date="2024" name="IMA Fungus">
        <title>IMA Genome - F19 : A genome assembly and annotation guide to empower mycologists, including annotated draft genome sequences of Ceratocystis pirilliformis, Diaporthe australafricana, Fusarium ophioides, Paecilomyces lecythidis, and Sporothrix stenoceras.</title>
        <authorList>
            <person name="Aylward J."/>
            <person name="Wilson A.M."/>
            <person name="Visagie C.M."/>
            <person name="Spraker J."/>
            <person name="Barnes I."/>
            <person name="Buitendag C."/>
            <person name="Ceriani C."/>
            <person name="Del Mar Angel L."/>
            <person name="du Plessis D."/>
            <person name="Fuchs T."/>
            <person name="Gasser K."/>
            <person name="Kramer D."/>
            <person name="Li W."/>
            <person name="Munsamy K."/>
            <person name="Piso A."/>
            <person name="Price J.L."/>
            <person name="Sonnekus B."/>
            <person name="Thomas C."/>
            <person name="van der Nest A."/>
            <person name="van Dijk A."/>
            <person name="van Heerden A."/>
            <person name="van Vuuren N."/>
            <person name="Yilmaz N."/>
            <person name="Duong T.A."/>
            <person name="van der Merwe N.A."/>
            <person name="Wingfield M.J."/>
            <person name="Wingfield B.D."/>
        </authorList>
    </citation>
    <scope>NUCLEOTIDE SEQUENCE [LARGE SCALE GENOMIC DNA]</scope>
    <source>
        <strain evidence="4 5">CMW 18167</strain>
    </source>
</reference>
<comment type="caution">
    <text evidence="4">The sequence shown here is derived from an EMBL/GenBank/DDBJ whole genome shotgun (WGS) entry which is preliminary data.</text>
</comment>
<organism evidence="4 5">
    <name type="scientific">Paecilomyces lecythidis</name>
    <dbReference type="NCBI Taxonomy" id="3004212"/>
    <lineage>
        <taxon>Eukaryota</taxon>
        <taxon>Fungi</taxon>
        <taxon>Dikarya</taxon>
        <taxon>Ascomycota</taxon>
        <taxon>Pezizomycotina</taxon>
        <taxon>Eurotiomycetes</taxon>
        <taxon>Eurotiomycetidae</taxon>
        <taxon>Eurotiales</taxon>
        <taxon>Thermoascaceae</taxon>
        <taxon>Paecilomyces</taxon>
    </lineage>
</organism>
<dbReference type="Proteomes" id="UP001583193">
    <property type="component" value="Unassembled WGS sequence"/>
</dbReference>
<keyword evidence="3" id="KW-1133">Transmembrane helix</keyword>
<evidence type="ECO:0000256" key="2">
    <source>
        <dbReference type="SAM" id="MobiDB-lite"/>
    </source>
</evidence>
<keyword evidence="3" id="KW-0472">Membrane</keyword>
<protein>
    <submittedName>
        <fullName evidence="4">Uncharacterized protein</fullName>
    </submittedName>
</protein>
<evidence type="ECO:0000256" key="1">
    <source>
        <dbReference type="ARBA" id="ARBA00035112"/>
    </source>
</evidence>
<accession>A0ABR3WN92</accession>
<evidence type="ECO:0000256" key="3">
    <source>
        <dbReference type="SAM" id="Phobius"/>
    </source>
</evidence>
<gene>
    <name evidence="4" type="ORF">Plec18167_009522</name>
</gene>
<keyword evidence="5" id="KW-1185">Reference proteome</keyword>
<feature type="region of interest" description="Disordered" evidence="2">
    <location>
        <begin position="1"/>
        <end position="20"/>
    </location>
</feature>
<feature type="compositionally biased region" description="Low complexity" evidence="2">
    <location>
        <begin position="1"/>
        <end position="13"/>
    </location>
</feature>